<sequence>MAPRARRRPTLLVLLGTGLALALSACGGAAASTAKVASLSSGPAGTDATASTEPLSDQASIVKFASCLRDEGLDVPDPKFDANGNLDGRIFERGGAIDPRSDNVRAAIETCRGLVGNVRLGPGGGRFNPEQMQAAFNDFTSCLRSQGLDVEDVTFGRPGSNGNGNGGNGASGTEGPRDGFGPPPGETGPRDGQGFNPTRRLMRQLNLDETDPKVTAAVAACQPALTASITNAAATTTTVAN</sequence>
<protein>
    <submittedName>
        <fullName evidence="4">Unannotated protein</fullName>
    </submittedName>
</protein>
<dbReference type="EMBL" id="CAFBQP010000002">
    <property type="protein sequence ID" value="CAB5051365.1"/>
    <property type="molecule type" value="Genomic_DNA"/>
</dbReference>
<evidence type="ECO:0000313" key="2">
    <source>
        <dbReference type="EMBL" id="CAB4702499.1"/>
    </source>
</evidence>
<evidence type="ECO:0000313" key="5">
    <source>
        <dbReference type="EMBL" id="CAB5051365.1"/>
    </source>
</evidence>
<proteinExistence type="predicted"/>
<gene>
    <name evidence="2" type="ORF">UFOPK2602_00668</name>
    <name evidence="3" type="ORF">UFOPK2806_01567</name>
    <name evidence="4" type="ORF">UFOPK3417_01076</name>
    <name evidence="5" type="ORF">UFOPK4306_00068</name>
</gene>
<accession>A0A6J7E835</accession>
<organism evidence="4">
    <name type="scientific">freshwater metagenome</name>
    <dbReference type="NCBI Taxonomy" id="449393"/>
    <lineage>
        <taxon>unclassified sequences</taxon>
        <taxon>metagenomes</taxon>
        <taxon>ecological metagenomes</taxon>
    </lineage>
</organism>
<dbReference type="AlphaFoldDB" id="A0A6J7E835"/>
<dbReference type="EMBL" id="CAFBLR010000097">
    <property type="protein sequence ID" value="CAB4877445.1"/>
    <property type="molecule type" value="Genomic_DNA"/>
</dbReference>
<dbReference type="EMBL" id="CAEZXX010000034">
    <property type="protein sequence ID" value="CAB4702499.1"/>
    <property type="molecule type" value="Genomic_DNA"/>
</dbReference>
<dbReference type="PROSITE" id="PS51257">
    <property type="entry name" value="PROKAR_LIPOPROTEIN"/>
    <property type="match status" value="1"/>
</dbReference>
<evidence type="ECO:0000313" key="3">
    <source>
        <dbReference type="EMBL" id="CAB4759680.1"/>
    </source>
</evidence>
<feature type="region of interest" description="Disordered" evidence="1">
    <location>
        <begin position="152"/>
        <end position="197"/>
    </location>
</feature>
<dbReference type="EMBL" id="CAEZYY010000021">
    <property type="protein sequence ID" value="CAB4759680.1"/>
    <property type="molecule type" value="Genomic_DNA"/>
</dbReference>
<reference evidence="4" key="1">
    <citation type="submission" date="2020-05" db="EMBL/GenBank/DDBJ databases">
        <authorList>
            <person name="Chiriac C."/>
            <person name="Salcher M."/>
            <person name="Ghai R."/>
            <person name="Kavagutti S V."/>
        </authorList>
    </citation>
    <scope>NUCLEOTIDE SEQUENCE</scope>
</reference>
<feature type="compositionally biased region" description="Gly residues" evidence="1">
    <location>
        <begin position="159"/>
        <end position="172"/>
    </location>
</feature>
<evidence type="ECO:0000256" key="1">
    <source>
        <dbReference type="SAM" id="MobiDB-lite"/>
    </source>
</evidence>
<evidence type="ECO:0000313" key="4">
    <source>
        <dbReference type="EMBL" id="CAB4877445.1"/>
    </source>
</evidence>
<name>A0A6J7E835_9ZZZZ</name>